<dbReference type="InterPro" id="IPR011250">
    <property type="entry name" value="OMP/PagP_B-barrel"/>
</dbReference>
<comment type="function">
    <text evidence="1">Has lipid A 3-O-deacylase activity. Hydrolyzes the ester bond at the 3 position of lipid A, a bioactive component of lipopolysaccharide (LPS), thereby releasing the primary fatty acyl moiety.</text>
</comment>
<evidence type="ECO:0000256" key="1">
    <source>
        <dbReference type="PIRNR" id="PIRNR029681"/>
    </source>
</evidence>
<dbReference type="GO" id="GO:0050528">
    <property type="term" value="F:acyloxyacyl hydrolase activity"/>
    <property type="evidence" value="ECO:0007669"/>
    <property type="project" value="UniProtKB-EC"/>
</dbReference>
<reference evidence="3 4" key="1">
    <citation type="submission" date="2014-10" db="EMBL/GenBank/DDBJ databases">
        <authorList>
            <person name="Seo M.-J."/>
            <person name="Seok Y.J."/>
            <person name="Cha I.-T."/>
        </authorList>
    </citation>
    <scope>NUCLEOTIDE SEQUENCE [LARGE SCALE GENOMIC DNA]</scope>
    <source>
        <strain evidence="3 4">NEU</strain>
    </source>
</reference>
<organism evidence="3 4">
    <name type="scientific">Massilia timonae</name>
    <dbReference type="NCBI Taxonomy" id="47229"/>
    <lineage>
        <taxon>Bacteria</taxon>
        <taxon>Pseudomonadati</taxon>
        <taxon>Pseudomonadota</taxon>
        <taxon>Betaproteobacteria</taxon>
        <taxon>Burkholderiales</taxon>
        <taxon>Oxalobacteraceae</taxon>
        <taxon>Telluria group</taxon>
        <taxon>Massilia</taxon>
    </lineage>
</organism>
<evidence type="ECO:0000313" key="3">
    <source>
        <dbReference type="EMBL" id="OIJ40799.1"/>
    </source>
</evidence>
<dbReference type="EMBL" id="JRYB01000001">
    <property type="protein sequence ID" value="OIJ40799.1"/>
    <property type="molecule type" value="Genomic_DNA"/>
</dbReference>
<keyword evidence="1" id="KW-0378">Hydrolase</keyword>
<dbReference type="AlphaFoldDB" id="A0A1S2N6W8"/>
<keyword evidence="1" id="KW-0472">Membrane</keyword>
<feature type="site" description="Critical for activity" evidence="2">
    <location>
        <position position="166"/>
    </location>
</feature>
<evidence type="ECO:0000256" key="2">
    <source>
        <dbReference type="PIRSR" id="PIRSR029681-2"/>
    </source>
</evidence>
<comment type="catalytic activity">
    <reaction evidence="1">
        <text>a 3-(acyloxy)acyl derivative of bacterial toxin + H2O = a 3-hydroxyacyl derivative of bacterial toxin + a fatty acid + H(+)</text>
        <dbReference type="Rhea" id="RHEA:12032"/>
        <dbReference type="ChEBI" id="CHEBI:15377"/>
        <dbReference type="ChEBI" id="CHEBI:15378"/>
        <dbReference type="ChEBI" id="CHEBI:28868"/>
        <dbReference type="ChEBI" id="CHEBI:136853"/>
        <dbReference type="ChEBI" id="CHEBI:140675"/>
        <dbReference type="EC" id="3.1.1.77"/>
    </reaction>
</comment>
<comment type="caution">
    <text evidence="3">The sequence shown here is derived from an EMBL/GenBank/DDBJ whole genome shotgun (WGS) entry which is preliminary data.</text>
</comment>
<evidence type="ECO:0000313" key="4">
    <source>
        <dbReference type="Proteomes" id="UP000180246"/>
    </source>
</evidence>
<keyword evidence="1" id="KW-0998">Cell outer membrane</keyword>
<dbReference type="GO" id="GO:0009279">
    <property type="term" value="C:cell outer membrane"/>
    <property type="evidence" value="ECO:0007669"/>
    <property type="project" value="UniProtKB-SubCell"/>
</dbReference>
<dbReference type="Pfam" id="PF09411">
    <property type="entry name" value="PagL"/>
    <property type="match status" value="1"/>
</dbReference>
<dbReference type="SUPFAM" id="SSF56925">
    <property type="entry name" value="OMPA-like"/>
    <property type="match status" value="1"/>
</dbReference>
<comment type="subunit">
    <text evidence="1">Homodimer.</text>
</comment>
<dbReference type="InterPro" id="IPR018550">
    <property type="entry name" value="Lipid-A_deacylase-rel"/>
</dbReference>
<proteinExistence type="inferred from homology"/>
<accession>A0A1S2N6W8</accession>
<dbReference type="Gene3D" id="2.40.160.20">
    <property type="match status" value="1"/>
</dbReference>
<dbReference type="RefSeq" id="WP_005664670.1">
    <property type="nucleotide sequence ID" value="NZ_CAUQYF010000033.1"/>
</dbReference>
<name>A0A1S2N6W8_9BURK</name>
<comment type="subcellular location">
    <subcellularLocation>
        <location evidence="1">Cell outer membrane</location>
        <topology evidence="1">Multi-pass membrane protein</topology>
    </subcellularLocation>
</comment>
<comment type="similarity">
    <text evidence="1">Belongs to the PagL family.</text>
</comment>
<protein>
    <recommendedName>
        <fullName evidence="1">Lipid A deacylase</fullName>
        <ecNumber evidence="1">3.1.1.77</ecNumber>
    </recommendedName>
    <alternativeName>
        <fullName evidence="1">LPS 3-O-deacylase</fullName>
    </alternativeName>
    <alternativeName>
        <fullName evidence="1">Outer membrane enzyme</fullName>
    </alternativeName>
</protein>
<gene>
    <name evidence="3" type="ORF">LO55_1721</name>
</gene>
<sequence>MITTKKISALAALCAALFAPFASAQSTVGNGYIDSASFEVGTNPQQRMYRIAVQSDWDKRWFAGNGRHLSGYWEGNLALWRLNSYENVRGQNKNIGVIGFTPVFRYQNDNKLGLYGEIGIGVNLFSTLYKNEDKELSTAFQFGDHIGIGYTTQKWDFGLKYQHYSNASIKSPNAGANWFIAKAAYRF</sequence>
<dbReference type="PIRSF" id="PIRSF029681">
    <property type="entry name" value="PagL"/>
    <property type="match status" value="1"/>
</dbReference>
<dbReference type="EC" id="3.1.1.77" evidence="1"/>
<dbReference type="Proteomes" id="UP000180246">
    <property type="component" value="Unassembled WGS sequence"/>
</dbReference>